<gene>
    <name evidence="2" type="ORF">TIFTF001_027873</name>
</gene>
<protein>
    <submittedName>
        <fullName evidence="2">Uncharacterized protein</fullName>
    </submittedName>
</protein>
<evidence type="ECO:0000256" key="1">
    <source>
        <dbReference type="SAM" id="Phobius"/>
    </source>
</evidence>
<evidence type="ECO:0000313" key="3">
    <source>
        <dbReference type="Proteomes" id="UP001187192"/>
    </source>
</evidence>
<comment type="caution">
    <text evidence="2">The sequence shown here is derived from an EMBL/GenBank/DDBJ whole genome shotgun (WGS) entry which is preliminary data.</text>
</comment>
<keyword evidence="1" id="KW-1133">Transmembrane helix</keyword>
<keyword evidence="1" id="KW-0812">Transmembrane</keyword>
<feature type="transmembrane region" description="Helical" evidence="1">
    <location>
        <begin position="20"/>
        <end position="41"/>
    </location>
</feature>
<sequence length="305" mass="33191">MVKVGVNLIDLKGGGHHGWLGYFIAHFVYCFHIAFPSHFLVPPENPNFVKSGDFHGQKIGVKTAPLIFSLVNASMNKMSVEKLVGVIISDGDRDIVLTGDLRDVFSHVDIFPTCYLPSITGVAYPATCRITGGHSPKNGMDNVLGRPGIGPVTRPWSSVWPDLASSIGCTCRARSILIGGGYRSSPLSEIWFSFFFPMGRGVSLSKEFRPLMYYFVSACFWAIPLKCAKVGGTSSVSSEQFLTCMMALSKQSRNAVEKASDSCLKESIVPGISLQYHCRAVPVRVIYSSGCRGCGDRLIRVCSDS</sequence>
<reference evidence="2" key="1">
    <citation type="submission" date="2023-07" db="EMBL/GenBank/DDBJ databases">
        <title>draft genome sequence of fig (Ficus carica).</title>
        <authorList>
            <person name="Takahashi T."/>
            <person name="Nishimura K."/>
        </authorList>
    </citation>
    <scope>NUCLEOTIDE SEQUENCE</scope>
</reference>
<accession>A0AA88DNS7</accession>
<keyword evidence="3" id="KW-1185">Reference proteome</keyword>
<name>A0AA88DNS7_FICCA</name>
<dbReference type="AlphaFoldDB" id="A0AA88DNS7"/>
<evidence type="ECO:0000313" key="2">
    <source>
        <dbReference type="EMBL" id="GMN58786.1"/>
    </source>
</evidence>
<dbReference type="EMBL" id="BTGU01000081">
    <property type="protein sequence ID" value="GMN58786.1"/>
    <property type="molecule type" value="Genomic_DNA"/>
</dbReference>
<proteinExistence type="predicted"/>
<organism evidence="2 3">
    <name type="scientific">Ficus carica</name>
    <name type="common">Common fig</name>
    <dbReference type="NCBI Taxonomy" id="3494"/>
    <lineage>
        <taxon>Eukaryota</taxon>
        <taxon>Viridiplantae</taxon>
        <taxon>Streptophyta</taxon>
        <taxon>Embryophyta</taxon>
        <taxon>Tracheophyta</taxon>
        <taxon>Spermatophyta</taxon>
        <taxon>Magnoliopsida</taxon>
        <taxon>eudicotyledons</taxon>
        <taxon>Gunneridae</taxon>
        <taxon>Pentapetalae</taxon>
        <taxon>rosids</taxon>
        <taxon>fabids</taxon>
        <taxon>Rosales</taxon>
        <taxon>Moraceae</taxon>
        <taxon>Ficeae</taxon>
        <taxon>Ficus</taxon>
    </lineage>
</organism>
<keyword evidence="1" id="KW-0472">Membrane</keyword>
<dbReference type="Proteomes" id="UP001187192">
    <property type="component" value="Unassembled WGS sequence"/>
</dbReference>